<proteinExistence type="predicted"/>
<dbReference type="RefSeq" id="WP_348947417.1">
    <property type="nucleotide sequence ID" value="NZ_JBDZYD010000001.1"/>
</dbReference>
<evidence type="ECO:0000313" key="2">
    <source>
        <dbReference type="Proteomes" id="UP001440984"/>
    </source>
</evidence>
<comment type="caution">
    <text evidence="1">The sequence shown here is derived from an EMBL/GenBank/DDBJ whole genome shotgun (WGS) entry which is preliminary data.</text>
</comment>
<gene>
    <name evidence="1" type="ORF">ABJI51_03320</name>
</gene>
<dbReference type="EMBL" id="JBDZYD010000001">
    <property type="protein sequence ID" value="MEQ0558090.1"/>
    <property type="molecule type" value="Genomic_DNA"/>
</dbReference>
<evidence type="ECO:0000313" key="1">
    <source>
        <dbReference type="EMBL" id="MEQ0558090.1"/>
    </source>
</evidence>
<keyword evidence="2" id="KW-1185">Reference proteome</keyword>
<name>A0ABV0L708_9PSEU</name>
<accession>A0ABV0L708</accession>
<organism evidence="1 2">
    <name type="scientific">Amycolatopsis melonis</name>
    <dbReference type="NCBI Taxonomy" id="3156488"/>
    <lineage>
        <taxon>Bacteria</taxon>
        <taxon>Bacillati</taxon>
        <taxon>Actinomycetota</taxon>
        <taxon>Actinomycetes</taxon>
        <taxon>Pseudonocardiales</taxon>
        <taxon>Pseudonocardiaceae</taxon>
        <taxon>Amycolatopsis</taxon>
    </lineage>
</organism>
<protein>
    <submittedName>
        <fullName evidence="1">Uncharacterized protein</fullName>
    </submittedName>
</protein>
<reference evidence="1 2" key="1">
    <citation type="submission" date="2024-05" db="EMBL/GenBank/DDBJ databases">
        <authorList>
            <person name="Zhao H."/>
            <person name="Xu Y."/>
            <person name="Lin S."/>
            <person name="Spain J.C."/>
            <person name="Zhou N.-Y."/>
        </authorList>
    </citation>
    <scope>NUCLEOTIDE SEQUENCE [LARGE SCALE GENOMIC DNA]</scope>
    <source>
        <strain evidence="1 2">NEAU-NG30</strain>
    </source>
</reference>
<sequence>MTNTPLQAGPLEVVTSEDPTTCCINLLRALAAAEDATQTARAANLADQAYRRAFGTGYHPGVPAVEVASPGDMSARQLIDAMTNR</sequence>
<dbReference type="Proteomes" id="UP001440984">
    <property type="component" value="Unassembled WGS sequence"/>
</dbReference>